<organism evidence="2">
    <name type="scientific">viral metagenome</name>
    <dbReference type="NCBI Taxonomy" id="1070528"/>
    <lineage>
        <taxon>unclassified sequences</taxon>
        <taxon>metagenomes</taxon>
        <taxon>organismal metagenomes</taxon>
    </lineage>
</organism>
<dbReference type="EMBL" id="MN738770">
    <property type="protein sequence ID" value="QHS83922.1"/>
    <property type="molecule type" value="Genomic_DNA"/>
</dbReference>
<dbReference type="AlphaFoldDB" id="A0A6C0AVY3"/>
<dbReference type="InterPro" id="IPR001763">
    <property type="entry name" value="Rhodanese-like_dom"/>
</dbReference>
<sequence length="139" mass="16068">MGATISIPKANYEDIQNGIDNNSIYLIHTFQINNDNCLIKNSLNAIEEEQIINQLLKNTDKSGHIIIYGKNTNDDSIIKKYNQFIQLGFKNVYIYPGGLFEWLLLQDIYGNELFPTTNEEKDLLKYKPIKGIVTNYYLK</sequence>
<dbReference type="Gene3D" id="3.40.250.10">
    <property type="entry name" value="Rhodanese-like domain"/>
    <property type="match status" value="1"/>
</dbReference>
<dbReference type="Pfam" id="PF00581">
    <property type="entry name" value="Rhodanese"/>
    <property type="match status" value="1"/>
</dbReference>
<proteinExistence type="predicted"/>
<reference evidence="2" key="1">
    <citation type="journal article" date="2020" name="Nature">
        <title>Giant virus diversity and host interactions through global metagenomics.</title>
        <authorList>
            <person name="Schulz F."/>
            <person name="Roux S."/>
            <person name="Paez-Espino D."/>
            <person name="Jungbluth S."/>
            <person name="Walsh D.A."/>
            <person name="Denef V.J."/>
            <person name="McMahon K.D."/>
            <person name="Konstantinidis K.T."/>
            <person name="Eloe-Fadrosh E.A."/>
            <person name="Kyrpides N.C."/>
            <person name="Woyke T."/>
        </authorList>
    </citation>
    <scope>NUCLEOTIDE SEQUENCE</scope>
    <source>
        <strain evidence="2">GVMAG-S-ERX555965-48</strain>
    </source>
</reference>
<dbReference type="InterPro" id="IPR036873">
    <property type="entry name" value="Rhodanese-like_dom_sf"/>
</dbReference>
<name>A0A6C0AVY3_9ZZZZ</name>
<evidence type="ECO:0000313" key="2">
    <source>
        <dbReference type="EMBL" id="QHS83922.1"/>
    </source>
</evidence>
<dbReference type="SUPFAM" id="SSF52821">
    <property type="entry name" value="Rhodanese/Cell cycle control phosphatase"/>
    <property type="match status" value="1"/>
</dbReference>
<evidence type="ECO:0000259" key="1">
    <source>
        <dbReference type="PROSITE" id="PS50206"/>
    </source>
</evidence>
<protein>
    <recommendedName>
        <fullName evidence="1">Rhodanese domain-containing protein</fullName>
    </recommendedName>
</protein>
<dbReference type="PROSITE" id="PS50206">
    <property type="entry name" value="RHODANESE_3"/>
    <property type="match status" value="1"/>
</dbReference>
<accession>A0A6C0AVY3</accession>
<feature type="domain" description="Rhodanese" evidence="1">
    <location>
        <begin position="84"/>
        <end position="107"/>
    </location>
</feature>